<dbReference type="EMBL" id="VUJV01000009">
    <property type="protein sequence ID" value="KAA1415522.1"/>
    <property type="molecule type" value="Genomic_DNA"/>
</dbReference>
<protein>
    <submittedName>
        <fullName evidence="2">Uncharacterized protein</fullName>
    </submittedName>
</protein>
<sequence>MLKRPPLVVAGTVLGVGLLAGIAPATEAAPGIRHFQEIQSLGTVDFDSTLAVGAAGDLVVHAGYVGGTLAGQTSAGGRDAFVAGLSYDLHPLWEKQIGGPGEDAARAVATDGTRVVVGGISEGGIGGPALGGTDGWLMVLESNGHVVRTSALGGANSDGVSDVALADDGYYAAGWIGGQAVVWKFAHDGALDWSVEVPGNKAAQIVVQSDQVVVSTVVFWEEGDEGTALVSLDPADGSQNWAGTPSFGGATGLATDGTNIFVTRWSIDFDDYRYIGLITAVDPNGTRLWGARIYEGEGFDYDAIDVAWDGSAVVVVSNSQLVAFSPTGAHTWYQGLPGLDPTSVAMGWDGLYVGGETNDAFDGTRHDGAVAWAPTFQPDARARYFHNPALLGDDRYGKRGQRLLVTVEGTKPRNVIFNPQNDGEVAQNMTVTGCGSHDGYSIRYYDFDGPFVEVTEKVTGAGFRTGLLYPEDGRNLRVIIKPLRRTTGSTTCKVRLISAKGDRDTITLVIKRP</sequence>
<comment type="caution">
    <text evidence="2">The sequence shown here is derived from an EMBL/GenBank/DDBJ whole genome shotgun (WGS) entry which is preliminary data.</text>
</comment>
<dbReference type="InterPro" id="IPR011044">
    <property type="entry name" value="Quino_amine_DH_bsu"/>
</dbReference>
<dbReference type="PANTHER" id="PTHR42754:SF1">
    <property type="entry name" value="LIPOPROTEIN"/>
    <property type="match status" value="1"/>
</dbReference>
<evidence type="ECO:0000256" key="1">
    <source>
        <dbReference type="SAM" id="SignalP"/>
    </source>
</evidence>
<dbReference type="AlphaFoldDB" id="A0A5B1L4E9"/>
<feature type="chain" id="PRO_5022988349" evidence="1">
    <location>
        <begin position="26"/>
        <end position="513"/>
    </location>
</feature>
<keyword evidence="1" id="KW-0732">Signal</keyword>
<accession>A0A5B1L4E9</accession>
<organism evidence="2 3">
    <name type="scientific">Nocardioides humilatus</name>
    <dbReference type="NCBI Taxonomy" id="2607660"/>
    <lineage>
        <taxon>Bacteria</taxon>
        <taxon>Bacillati</taxon>
        <taxon>Actinomycetota</taxon>
        <taxon>Actinomycetes</taxon>
        <taxon>Propionibacteriales</taxon>
        <taxon>Nocardioidaceae</taxon>
        <taxon>Nocardioides</taxon>
    </lineage>
</organism>
<dbReference type="RefSeq" id="WP_149730396.1">
    <property type="nucleotide sequence ID" value="NZ_VUJV01000009.1"/>
</dbReference>
<gene>
    <name evidence="2" type="ORF">F0U44_21330</name>
</gene>
<reference evidence="2 3" key="2">
    <citation type="submission" date="2019-09" db="EMBL/GenBank/DDBJ databases">
        <authorList>
            <person name="Jin C."/>
        </authorList>
    </citation>
    <scope>NUCLEOTIDE SEQUENCE [LARGE SCALE GENOMIC DNA]</scope>
    <source>
        <strain evidence="2 3">BN130099</strain>
    </source>
</reference>
<evidence type="ECO:0000313" key="2">
    <source>
        <dbReference type="EMBL" id="KAA1415522.1"/>
    </source>
</evidence>
<evidence type="ECO:0000313" key="3">
    <source>
        <dbReference type="Proteomes" id="UP000325003"/>
    </source>
</evidence>
<keyword evidence="3" id="KW-1185">Reference proteome</keyword>
<dbReference type="SUPFAM" id="SSF50969">
    <property type="entry name" value="YVTN repeat-like/Quinoprotein amine dehydrogenase"/>
    <property type="match status" value="1"/>
</dbReference>
<feature type="signal peptide" evidence="1">
    <location>
        <begin position="1"/>
        <end position="25"/>
    </location>
</feature>
<reference evidence="2 3" key="1">
    <citation type="submission" date="2019-09" db="EMBL/GenBank/DDBJ databases">
        <title>Nocardioides panacisoli sp. nov., isolated from the soil of a ginseng field.</title>
        <authorList>
            <person name="Cho C."/>
        </authorList>
    </citation>
    <scope>NUCLEOTIDE SEQUENCE [LARGE SCALE GENOMIC DNA]</scope>
    <source>
        <strain evidence="2 3">BN130099</strain>
    </source>
</reference>
<dbReference type="Proteomes" id="UP000325003">
    <property type="component" value="Unassembled WGS sequence"/>
</dbReference>
<dbReference type="PANTHER" id="PTHR42754">
    <property type="entry name" value="ENDOGLUCANASE"/>
    <property type="match status" value="1"/>
</dbReference>
<proteinExistence type="predicted"/>
<name>A0A5B1L4E9_9ACTN</name>